<evidence type="ECO:0000313" key="1">
    <source>
        <dbReference type="EMBL" id="URE49272.1"/>
    </source>
</evidence>
<dbReference type="Proteomes" id="UP001055439">
    <property type="component" value="Chromosome 9"/>
</dbReference>
<evidence type="ECO:0000313" key="2">
    <source>
        <dbReference type="Proteomes" id="UP001055439"/>
    </source>
</evidence>
<sequence length="67" mass="7699">MPTSGKLFTFDAGTLLILDRQWYPIHPKMEFGHSYLQMELFTVTSLCWMTADQRNPVLLCSCLDDGN</sequence>
<protein>
    <submittedName>
        <fullName evidence="1">Uncharacterized protein</fullName>
    </submittedName>
</protein>
<organism evidence="1 2">
    <name type="scientific">Musa troglodytarum</name>
    <name type="common">fe'i banana</name>
    <dbReference type="NCBI Taxonomy" id="320322"/>
    <lineage>
        <taxon>Eukaryota</taxon>
        <taxon>Viridiplantae</taxon>
        <taxon>Streptophyta</taxon>
        <taxon>Embryophyta</taxon>
        <taxon>Tracheophyta</taxon>
        <taxon>Spermatophyta</taxon>
        <taxon>Magnoliopsida</taxon>
        <taxon>Liliopsida</taxon>
        <taxon>Zingiberales</taxon>
        <taxon>Musaceae</taxon>
        <taxon>Musa</taxon>
    </lineage>
</organism>
<reference evidence="1" key="1">
    <citation type="submission" date="2022-05" db="EMBL/GenBank/DDBJ databases">
        <title>The Musa troglodytarum L. genome provides insights into the mechanism of non-climacteric behaviour and enrichment of carotenoids.</title>
        <authorList>
            <person name="Wang J."/>
        </authorList>
    </citation>
    <scope>NUCLEOTIDE SEQUENCE</scope>
    <source>
        <tissue evidence="1">Leaf</tissue>
    </source>
</reference>
<name>A0A9E7IK77_9LILI</name>
<dbReference type="EMBL" id="CP097511">
    <property type="protein sequence ID" value="URE49272.1"/>
    <property type="molecule type" value="Genomic_DNA"/>
</dbReference>
<keyword evidence="2" id="KW-1185">Reference proteome</keyword>
<dbReference type="AlphaFoldDB" id="A0A9E7IK77"/>
<accession>A0A9E7IK77</accession>
<proteinExistence type="predicted"/>
<gene>
    <name evidence="1" type="ORF">MUK42_12934</name>
</gene>